<feature type="transmembrane region" description="Helical" evidence="5">
    <location>
        <begin position="301"/>
        <end position="321"/>
    </location>
</feature>
<evidence type="ECO:0000256" key="1">
    <source>
        <dbReference type="ARBA" id="ARBA00004141"/>
    </source>
</evidence>
<feature type="transmembrane region" description="Helical" evidence="5">
    <location>
        <begin position="109"/>
        <end position="130"/>
    </location>
</feature>
<dbReference type="InterPro" id="IPR038770">
    <property type="entry name" value="Na+/solute_symporter_sf"/>
</dbReference>
<evidence type="ECO:0000256" key="2">
    <source>
        <dbReference type="ARBA" id="ARBA00022692"/>
    </source>
</evidence>
<dbReference type="InterPro" id="IPR051843">
    <property type="entry name" value="CPA1_transporter"/>
</dbReference>
<evidence type="ECO:0000313" key="7">
    <source>
        <dbReference type="EMBL" id="SDI65669.1"/>
    </source>
</evidence>
<dbReference type="PANTHER" id="PTHR31102:SF1">
    <property type="entry name" value="CATION_H+ EXCHANGER DOMAIN-CONTAINING PROTEIN"/>
    <property type="match status" value="1"/>
</dbReference>
<evidence type="ECO:0000313" key="8">
    <source>
        <dbReference type="Proteomes" id="UP000183255"/>
    </source>
</evidence>
<feature type="transmembrane region" description="Helical" evidence="5">
    <location>
        <begin position="333"/>
        <end position="355"/>
    </location>
</feature>
<feature type="transmembrane region" description="Helical" evidence="5">
    <location>
        <begin position="275"/>
        <end position="295"/>
    </location>
</feature>
<dbReference type="PANTHER" id="PTHR31102">
    <property type="match status" value="1"/>
</dbReference>
<dbReference type="GO" id="GO:1902600">
    <property type="term" value="P:proton transmembrane transport"/>
    <property type="evidence" value="ECO:0007669"/>
    <property type="project" value="InterPro"/>
</dbReference>
<dbReference type="Pfam" id="PF00999">
    <property type="entry name" value="Na_H_Exchanger"/>
    <property type="match status" value="1"/>
</dbReference>
<evidence type="ECO:0000256" key="5">
    <source>
        <dbReference type="SAM" id="Phobius"/>
    </source>
</evidence>
<keyword evidence="2 5" id="KW-0812">Transmembrane</keyword>
<sequence>MLFSLALIFLLGMFLGKIFDKLGLPKLLGMLLTGVLLGPYMLNYIDGSILGISSELRKIALIIILTRAGLNLDLKDLRKVGRPAMLLCFVPAVFEILGVTLLAPKFLGLGVLDALILGTVVAAVSPAVIVPRMLKLMENGYGRDQKIPQMIMAGASVDDVFVIVLFTAFTGFALTGEMHAGEFLSIPVAILLGVVTGGAVGTVLSWLFVRFHIRDTGKVLVILSVAFLLVSLEDRLQGKIGFSGLLAVMAMGILLQEKKYEVAKRLSGKFSKLWVAAELLLFVLVGASVNLSLVLTAGLPAVFLVLLALLFRVLGVFLSLLKTPLTRKERVFSAMAYLPKATVQAAIGGLPLAMGLPSGEIILTVAVVSIVLTAPLGAILVDRSYERLLVGSK</sequence>
<feature type="domain" description="Cation/H+ exchanger transmembrane" evidence="6">
    <location>
        <begin position="12"/>
        <end position="379"/>
    </location>
</feature>
<feature type="transmembrane region" description="Helical" evidence="5">
    <location>
        <begin position="26"/>
        <end position="45"/>
    </location>
</feature>
<proteinExistence type="predicted"/>
<evidence type="ECO:0000259" key="6">
    <source>
        <dbReference type="Pfam" id="PF00999"/>
    </source>
</evidence>
<organism evidence="7 8">
    <name type="scientific">Proteiniclasticum ruminis</name>
    <dbReference type="NCBI Taxonomy" id="398199"/>
    <lineage>
        <taxon>Bacteria</taxon>
        <taxon>Bacillati</taxon>
        <taxon>Bacillota</taxon>
        <taxon>Clostridia</taxon>
        <taxon>Eubacteriales</taxon>
        <taxon>Clostridiaceae</taxon>
        <taxon>Proteiniclasticum</taxon>
    </lineage>
</organism>
<feature type="transmembrane region" description="Helical" evidence="5">
    <location>
        <begin position="84"/>
        <end position="103"/>
    </location>
</feature>
<keyword evidence="3 5" id="KW-1133">Transmembrane helix</keyword>
<dbReference type="InterPro" id="IPR006153">
    <property type="entry name" value="Cation/H_exchanger_TM"/>
</dbReference>
<evidence type="ECO:0000256" key="4">
    <source>
        <dbReference type="ARBA" id="ARBA00023136"/>
    </source>
</evidence>
<reference evidence="7 8" key="1">
    <citation type="submission" date="2016-10" db="EMBL/GenBank/DDBJ databases">
        <authorList>
            <person name="de Groot N.N."/>
        </authorList>
    </citation>
    <scope>NUCLEOTIDE SEQUENCE [LARGE SCALE GENOMIC DNA]</scope>
    <source>
        <strain evidence="7 8">CGMCC 1.5058</strain>
    </source>
</reference>
<gene>
    <name evidence="7" type="ORF">SAMN05421804_103350</name>
</gene>
<dbReference type="AlphaFoldDB" id="A0A1G8MCL9"/>
<dbReference type="EMBL" id="FNDZ01000003">
    <property type="protein sequence ID" value="SDI65669.1"/>
    <property type="molecule type" value="Genomic_DNA"/>
</dbReference>
<name>A0A1G8MCL9_9CLOT</name>
<dbReference type="Proteomes" id="UP000183255">
    <property type="component" value="Unassembled WGS sequence"/>
</dbReference>
<keyword evidence="4 5" id="KW-0472">Membrane</keyword>
<dbReference type="GO" id="GO:0016020">
    <property type="term" value="C:membrane"/>
    <property type="evidence" value="ECO:0007669"/>
    <property type="project" value="UniProtKB-SubCell"/>
</dbReference>
<dbReference type="GO" id="GO:0015297">
    <property type="term" value="F:antiporter activity"/>
    <property type="evidence" value="ECO:0007669"/>
    <property type="project" value="InterPro"/>
</dbReference>
<feature type="transmembrane region" description="Helical" evidence="5">
    <location>
        <begin position="151"/>
        <end position="174"/>
    </location>
</feature>
<feature type="transmembrane region" description="Helical" evidence="5">
    <location>
        <begin position="361"/>
        <end position="381"/>
    </location>
</feature>
<evidence type="ECO:0000256" key="3">
    <source>
        <dbReference type="ARBA" id="ARBA00022989"/>
    </source>
</evidence>
<dbReference type="Gene3D" id="1.20.1530.20">
    <property type="match status" value="1"/>
</dbReference>
<protein>
    <submittedName>
        <fullName evidence="7">NhaP-type Na+/H+ or K+/H+ antiporter</fullName>
    </submittedName>
</protein>
<comment type="subcellular location">
    <subcellularLocation>
        <location evidence="1">Membrane</location>
        <topology evidence="1">Multi-pass membrane protein</topology>
    </subcellularLocation>
</comment>
<dbReference type="RefSeq" id="WP_031574753.1">
    <property type="nucleotide sequence ID" value="NZ_FNDZ01000003.1"/>
</dbReference>
<feature type="transmembrane region" description="Helical" evidence="5">
    <location>
        <begin position="186"/>
        <end position="209"/>
    </location>
</feature>
<accession>A0A1G8MCL9</accession>